<evidence type="ECO:0000313" key="3">
    <source>
        <dbReference type="Proteomes" id="UP000291097"/>
    </source>
</evidence>
<accession>A0A482YK32</accession>
<evidence type="ECO:0008006" key="4">
    <source>
        <dbReference type="Google" id="ProtNLM"/>
    </source>
</evidence>
<reference evidence="2 3" key="1">
    <citation type="submission" date="2019-02" db="EMBL/GenBank/DDBJ databases">
        <title>Genomic Encyclopedia of Archaeal and Bacterial Type Strains, Phase II (KMG-II): from individual species to whole genera.</title>
        <authorList>
            <person name="Goeker M."/>
        </authorList>
    </citation>
    <scope>NUCLEOTIDE SEQUENCE [LARGE SCALE GENOMIC DNA]</scope>
    <source>
        <strain evidence="2 3">DSM 18328</strain>
    </source>
</reference>
<organism evidence="2 3">
    <name type="scientific">Natrinema hispanicum</name>
    <dbReference type="NCBI Taxonomy" id="392421"/>
    <lineage>
        <taxon>Archaea</taxon>
        <taxon>Methanobacteriati</taxon>
        <taxon>Methanobacteriota</taxon>
        <taxon>Stenosarchaea group</taxon>
        <taxon>Halobacteria</taxon>
        <taxon>Halobacteriales</taxon>
        <taxon>Natrialbaceae</taxon>
        <taxon>Natrinema</taxon>
    </lineage>
</organism>
<gene>
    <name evidence="2" type="ORF">BDK88_1183</name>
</gene>
<keyword evidence="1" id="KW-1133">Transmembrane helix</keyword>
<evidence type="ECO:0000256" key="1">
    <source>
        <dbReference type="SAM" id="Phobius"/>
    </source>
</evidence>
<evidence type="ECO:0000313" key="2">
    <source>
        <dbReference type="EMBL" id="RZV12282.1"/>
    </source>
</evidence>
<proteinExistence type="predicted"/>
<comment type="caution">
    <text evidence="2">The sequence shown here is derived from an EMBL/GenBank/DDBJ whole genome shotgun (WGS) entry which is preliminary data.</text>
</comment>
<keyword evidence="1" id="KW-0472">Membrane</keyword>
<keyword evidence="1" id="KW-0812">Transmembrane</keyword>
<feature type="transmembrane region" description="Helical" evidence="1">
    <location>
        <begin position="12"/>
        <end position="32"/>
    </location>
</feature>
<name>A0A482YK32_9EURY</name>
<dbReference type="RefSeq" id="WP_130499559.1">
    <property type="nucleotide sequence ID" value="NZ_SHMP01000003.1"/>
</dbReference>
<feature type="transmembrane region" description="Helical" evidence="1">
    <location>
        <begin position="38"/>
        <end position="57"/>
    </location>
</feature>
<sequence>MPSEFNSQPSPGTVLGVVIVIIAIVGTRFLGWEWGGGQLAPTVIAVVLVGGGALLVLRDRLG</sequence>
<protein>
    <recommendedName>
        <fullName evidence="4">Multidrug transporter</fullName>
    </recommendedName>
</protein>
<dbReference type="Proteomes" id="UP000291097">
    <property type="component" value="Unassembled WGS sequence"/>
</dbReference>
<dbReference type="AlphaFoldDB" id="A0A482YK32"/>
<dbReference type="EMBL" id="SHMP01000003">
    <property type="protein sequence ID" value="RZV12282.1"/>
    <property type="molecule type" value="Genomic_DNA"/>
</dbReference>